<name>A0A9N7V1N6_PLEPL</name>
<reference evidence="2" key="1">
    <citation type="submission" date="2020-03" db="EMBL/GenBank/DDBJ databases">
        <authorList>
            <person name="Weist P."/>
        </authorList>
    </citation>
    <scope>NUCLEOTIDE SEQUENCE</scope>
</reference>
<evidence type="ECO:0000313" key="3">
    <source>
        <dbReference type="Proteomes" id="UP001153269"/>
    </source>
</evidence>
<feature type="region of interest" description="Disordered" evidence="1">
    <location>
        <begin position="128"/>
        <end position="151"/>
    </location>
</feature>
<dbReference type="Proteomes" id="UP001153269">
    <property type="component" value="Unassembled WGS sequence"/>
</dbReference>
<comment type="caution">
    <text evidence="2">The sequence shown here is derived from an EMBL/GenBank/DDBJ whole genome shotgun (WGS) entry which is preliminary data.</text>
</comment>
<dbReference type="AlphaFoldDB" id="A0A9N7V1N6"/>
<feature type="compositionally biased region" description="Basic residues" evidence="1">
    <location>
        <begin position="132"/>
        <end position="151"/>
    </location>
</feature>
<accession>A0A9N7V1N6</accession>
<keyword evidence="3" id="KW-1185">Reference proteome</keyword>
<organism evidence="2 3">
    <name type="scientific">Pleuronectes platessa</name>
    <name type="common">European plaice</name>
    <dbReference type="NCBI Taxonomy" id="8262"/>
    <lineage>
        <taxon>Eukaryota</taxon>
        <taxon>Metazoa</taxon>
        <taxon>Chordata</taxon>
        <taxon>Craniata</taxon>
        <taxon>Vertebrata</taxon>
        <taxon>Euteleostomi</taxon>
        <taxon>Actinopterygii</taxon>
        <taxon>Neopterygii</taxon>
        <taxon>Teleostei</taxon>
        <taxon>Neoteleostei</taxon>
        <taxon>Acanthomorphata</taxon>
        <taxon>Carangaria</taxon>
        <taxon>Pleuronectiformes</taxon>
        <taxon>Pleuronectoidei</taxon>
        <taxon>Pleuronectidae</taxon>
        <taxon>Pleuronectes</taxon>
    </lineage>
</organism>
<sequence>MPEATTTSIIFRGEERSDKILERCFTEHATENGRALHKLQHFELSSTLREIRHNGGKSRGAIYQAGALEGEICPVMAVDEDCGSAVTLCLAGTQEAIRGCERRRARTLSTIVVHLLLPLLLLLRGGEERKGTREKRGRRRERRGGKLSAAKKRALARCGTGQLQKSVSSPLSPFLCSQCYQVATPPPPAHYTGLFMPR</sequence>
<protein>
    <submittedName>
        <fullName evidence="2">Uncharacterized protein</fullName>
    </submittedName>
</protein>
<evidence type="ECO:0000256" key="1">
    <source>
        <dbReference type="SAM" id="MobiDB-lite"/>
    </source>
</evidence>
<proteinExistence type="predicted"/>
<evidence type="ECO:0000313" key="2">
    <source>
        <dbReference type="EMBL" id="CAB1441085.1"/>
    </source>
</evidence>
<dbReference type="EMBL" id="CADEAL010002558">
    <property type="protein sequence ID" value="CAB1441085.1"/>
    <property type="molecule type" value="Genomic_DNA"/>
</dbReference>
<gene>
    <name evidence="2" type="ORF">PLEPLA_LOCUS28871</name>
</gene>